<evidence type="ECO:0000313" key="3">
    <source>
        <dbReference type="EMBL" id="MCR6544660.1"/>
    </source>
</evidence>
<dbReference type="InterPro" id="IPR012914">
    <property type="entry name" value="PucR_dom"/>
</dbReference>
<dbReference type="Pfam" id="PF07905">
    <property type="entry name" value="PucR"/>
    <property type="match status" value="1"/>
</dbReference>
<dbReference type="Proteomes" id="UP001524944">
    <property type="component" value="Unassembled WGS sequence"/>
</dbReference>
<dbReference type="InterPro" id="IPR025736">
    <property type="entry name" value="PucR_C-HTH_dom"/>
</dbReference>
<protein>
    <submittedName>
        <fullName evidence="3">PucR family transcriptional regulator ligand-binding domain-containing protein</fullName>
    </submittedName>
</protein>
<dbReference type="InterPro" id="IPR042070">
    <property type="entry name" value="PucR_C-HTH_sf"/>
</dbReference>
<dbReference type="Pfam" id="PF13556">
    <property type="entry name" value="HTH_30"/>
    <property type="match status" value="1"/>
</dbReference>
<evidence type="ECO:0000259" key="1">
    <source>
        <dbReference type="Pfam" id="PF07905"/>
    </source>
</evidence>
<dbReference type="EMBL" id="JANPWE010000001">
    <property type="protein sequence ID" value="MCR6544660.1"/>
    <property type="molecule type" value="Genomic_DNA"/>
</dbReference>
<evidence type="ECO:0000259" key="2">
    <source>
        <dbReference type="Pfam" id="PF13556"/>
    </source>
</evidence>
<sequence>MEKDFILTIEHVLNSPHFKKGEIIAGTAGIKRRIKWVHILDSQLYDSLTGNEFILSTGRVFTDLETGLSFLQNLIKRNVSGLCVELVSHITSIPDELIKLADEHDFPLVVFRDTVNFIDVTRDLHTMIITKDSITFSRMEEFSAKLNEILLASHDMEDILAVVHQFTGQNVVYVPAQGEAVFVPSIPMAERKGFLKFAAQGLIRDLNLSFVSRPINVLNRKWADVFLFSGQHELQDIEILILDRVVVALAQELLRELSGQEKRNHEENLWIMGWLKGRLPEYEVTHKLSQSVLKTDVSGYLVCVLRLNNPSRQDKHLNKFMTHTMIVARSLFEEEGFYLLGTCEADQLVFVLLDYNSGSAWKKKLPKIIDQLQLRNHSLPKGVQAFYGVGKRVTLVNEVKLSYETALDAIAIQKRTGKNEPIYDDLHIYRIISLLDRVSNLDNMIDEYLTPVIKYDQEHHTELMKTLEVYLSSNGSKQQTAELLFIVRQTLYLRIQKLEHLLGEDFMKAEKRLAIELALCAYNYKRTVS</sequence>
<feature type="domain" description="Purine catabolism PurC-like" evidence="1">
    <location>
        <begin position="12"/>
        <end position="128"/>
    </location>
</feature>
<name>A0ABT1Y3C9_9FIRM</name>
<dbReference type="InterPro" id="IPR051448">
    <property type="entry name" value="CdaR-like_regulators"/>
</dbReference>
<organism evidence="3 4">
    <name type="scientific">Dehalobacterium formicoaceticum</name>
    <dbReference type="NCBI Taxonomy" id="51515"/>
    <lineage>
        <taxon>Bacteria</taxon>
        <taxon>Bacillati</taxon>
        <taxon>Bacillota</taxon>
        <taxon>Clostridia</taxon>
        <taxon>Eubacteriales</taxon>
        <taxon>Peptococcaceae</taxon>
        <taxon>Dehalobacterium</taxon>
    </lineage>
</organism>
<dbReference type="RefSeq" id="WP_198306496.1">
    <property type="nucleotide sequence ID" value="NZ_CP022121.1"/>
</dbReference>
<dbReference type="Gene3D" id="1.10.10.2840">
    <property type="entry name" value="PucR C-terminal helix-turn-helix domain"/>
    <property type="match status" value="1"/>
</dbReference>
<comment type="caution">
    <text evidence="3">The sequence shown here is derived from an EMBL/GenBank/DDBJ whole genome shotgun (WGS) entry which is preliminary data.</text>
</comment>
<proteinExistence type="predicted"/>
<reference evidence="3 4" key="1">
    <citation type="submission" date="2022-08" db="EMBL/GenBank/DDBJ databases">
        <title>Proteogenomics of the novel Dehalobacterium formicoaceticum strain EZ94 highlights a key role of methyltransferases during anaerobic dichloromethane degradation.</title>
        <authorList>
            <person name="Wasmund K."/>
        </authorList>
    </citation>
    <scope>NUCLEOTIDE SEQUENCE [LARGE SCALE GENOMIC DNA]</scope>
    <source>
        <strain evidence="3 4">EZ94</strain>
    </source>
</reference>
<dbReference type="PANTHER" id="PTHR33744:SF1">
    <property type="entry name" value="DNA-BINDING TRANSCRIPTIONAL ACTIVATOR ADER"/>
    <property type="match status" value="1"/>
</dbReference>
<feature type="domain" description="PucR C-terminal helix-turn-helix" evidence="2">
    <location>
        <begin position="463"/>
        <end position="519"/>
    </location>
</feature>
<keyword evidence="4" id="KW-1185">Reference proteome</keyword>
<gene>
    <name evidence="3" type="ORF">NVS47_03875</name>
</gene>
<evidence type="ECO:0000313" key="4">
    <source>
        <dbReference type="Proteomes" id="UP001524944"/>
    </source>
</evidence>
<accession>A0ABT1Y3C9</accession>
<dbReference type="PANTHER" id="PTHR33744">
    <property type="entry name" value="CARBOHYDRATE DIACID REGULATOR"/>
    <property type="match status" value="1"/>
</dbReference>